<feature type="region of interest" description="Disordered" evidence="4">
    <location>
        <begin position="475"/>
        <end position="514"/>
    </location>
</feature>
<feature type="region of interest" description="Disordered" evidence="4">
    <location>
        <begin position="390"/>
        <end position="409"/>
    </location>
</feature>
<feature type="compositionally biased region" description="Polar residues" evidence="4">
    <location>
        <begin position="24"/>
        <end position="44"/>
    </location>
</feature>
<evidence type="ECO:0000259" key="5">
    <source>
        <dbReference type="PROSITE" id="PS50102"/>
    </source>
</evidence>
<evidence type="ECO:0000256" key="3">
    <source>
        <dbReference type="PROSITE-ProRule" id="PRU00176"/>
    </source>
</evidence>
<reference evidence="6" key="2">
    <citation type="submission" date="2020-01" db="EMBL/GenBank/DDBJ databases">
        <title>Population-level Yeast Reference Genomes.</title>
        <authorList>
            <person name="Yue J.-X."/>
        </authorList>
    </citation>
    <scope>NUCLEOTIDE SEQUENCE</scope>
    <source>
        <strain evidence="6">CBS432</strain>
    </source>
</reference>
<feature type="region of interest" description="Disordered" evidence="4">
    <location>
        <begin position="24"/>
        <end position="58"/>
    </location>
</feature>
<dbReference type="AlphaFoldDB" id="A0A8B8UYG4"/>
<dbReference type="GO" id="GO:0061157">
    <property type="term" value="P:mRNA destabilization"/>
    <property type="evidence" value="ECO:0007669"/>
    <property type="project" value="UniProtKB-ARBA"/>
</dbReference>
<dbReference type="RefSeq" id="XP_033768756.1">
    <property type="nucleotide sequence ID" value="XM_033912865.1"/>
</dbReference>
<feature type="compositionally biased region" description="Low complexity" evidence="4">
    <location>
        <begin position="232"/>
        <end position="278"/>
    </location>
</feature>
<dbReference type="FunFam" id="3.30.70.330:FF:000089">
    <property type="entry name" value="RNA binding protein"/>
    <property type="match status" value="1"/>
</dbReference>
<dbReference type="GeneID" id="54633167"/>
<accession>A0A8B8UYG4</accession>
<dbReference type="GO" id="GO:0008361">
    <property type="term" value="P:regulation of cell size"/>
    <property type="evidence" value="ECO:0007669"/>
    <property type="project" value="UniProtKB-ARBA"/>
</dbReference>
<keyword evidence="1" id="KW-0597">Phosphoprotein</keyword>
<dbReference type="SMART" id="SM00360">
    <property type="entry name" value="RRM"/>
    <property type="match status" value="1"/>
</dbReference>
<dbReference type="PANTHER" id="PTHR10501">
    <property type="entry name" value="U1 SMALL NUCLEAR RIBONUCLEOPROTEIN A/U2 SMALL NUCLEAR RIBONUCLEOPROTEIN B"/>
    <property type="match status" value="1"/>
</dbReference>
<feature type="compositionally biased region" description="Polar residues" evidence="4">
    <location>
        <begin position="279"/>
        <end position="291"/>
    </location>
</feature>
<dbReference type="InterPro" id="IPR012677">
    <property type="entry name" value="Nucleotide-bd_a/b_plait_sf"/>
</dbReference>
<evidence type="ECO:0000256" key="1">
    <source>
        <dbReference type="ARBA" id="ARBA00022553"/>
    </source>
</evidence>
<reference evidence="6" key="4">
    <citation type="submission" date="2025-08" db="UniProtKB">
        <authorList>
            <consortium name="RefSeq"/>
        </authorList>
    </citation>
    <scope>IDENTIFICATION</scope>
    <source>
        <strain evidence="6">CBS432</strain>
    </source>
</reference>
<reference evidence="6" key="3">
    <citation type="submission" date="2025-07" db="EMBL/GenBank/DDBJ databases">
        <authorList>
            <consortium name="NCBI Genome Project"/>
        </authorList>
    </citation>
    <scope>NUCLEOTIDE SEQUENCE</scope>
    <source>
        <strain evidence="6">CBS432</strain>
    </source>
</reference>
<dbReference type="OrthoDB" id="431169at2759"/>
<name>A0A8B8UYG4_SACPA</name>
<evidence type="ECO:0000256" key="4">
    <source>
        <dbReference type="SAM" id="MobiDB-lite"/>
    </source>
</evidence>
<dbReference type="PROSITE" id="PS50102">
    <property type="entry name" value="RRM"/>
    <property type="match status" value="1"/>
</dbReference>
<dbReference type="VEuPathDB" id="FungiDB:SPAR_N01250"/>
<reference evidence="6" key="1">
    <citation type="journal article" date="2017" name="Nat. Genet.">
        <title>Contrasting evolutionary genome dynamics between domesticated and wild yeasts.</title>
        <authorList>
            <person name="Yue J.X."/>
            <person name="Li J."/>
            <person name="Aigrain L."/>
            <person name="Hallin J."/>
            <person name="Persson K."/>
            <person name="Oliver K."/>
            <person name="Bergstrom A."/>
            <person name="Coupland P."/>
            <person name="Warringer J."/>
            <person name="Lagomarsino M.C."/>
            <person name="Fischer G."/>
            <person name="Durbin R."/>
            <person name="Liti G."/>
        </authorList>
    </citation>
    <scope>NUCLEOTIDE SEQUENCE</scope>
    <source>
        <strain evidence="6">CBS432</strain>
    </source>
</reference>
<proteinExistence type="predicted"/>
<feature type="domain" description="RRM" evidence="5">
    <location>
        <begin position="544"/>
        <end position="631"/>
    </location>
</feature>
<sequence>MQSSVYFDQTGSFASSSDNIVSTTTNTHNISPSHRSSLNLNTSSHPHEMSGRGSASGELYLNDTNSPLAITSMLNTLALGSMPQDIPSSNSNNHDNNIKGNYSLKLSNVPKDITLRECYAIFALAEGVKSIELQKKNSSNIVPASLEDENDIFIIARFELLNLAINYAVILNSKNELFGPSFPSKTTVEIIDDTTKNLVSFPSSAIFNDASRLTKSTSGMKRPSLLSQRSRFSFSDPFSNDSPLTQQQSQQQQQQQQQQQSQQQQQQQHSSQKHSPQQCNQQQTNSSVPLSSQGQVIGLHSNHSHQDLSVEPSIPTSDIGKSFLLRDNTEINEKIWGTSGIPSSINGYMSTPQPSTPTLEWGNTSASQHGSSFFLPSAASTAIAPTNSNTSANANANANNGTSNTGANTVLSASSQQPMMQIGNAMNTSLTSSNSLPPYGLMSSQSQHMSNMVNTSDMNITPQKQNRFMQQPQPEHMYPVNQSSTPQKVPPARLSSSRNSHKNNSTTSLSSNITGSASISQADLSLLARIPPPANPADQNPPCNTLYVGNLPSDATEQELRQLFSGQEGFRRLSFRNKNTTSNGHSHGPMCFVEFDDVSFATRALAELYGRQLPRSTVSSKGGIRLSFSKNPLGVRGPNSRRGGTSNPNPNVNMLSSYNSNVGHIKN</sequence>
<feature type="compositionally biased region" description="Polar residues" evidence="4">
    <location>
        <begin position="642"/>
        <end position="667"/>
    </location>
</feature>
<dbReference type="InterPro" id="IPR000504">
    <property type="entry name" value="RRM_dom"/>
</dbReference>
<organism evidence="6">
    <name type="scientific">Saccharomyces paradoxus</name>
    <name type="common">Yeast</name>
    <name type="synonym">Saccharomyces douglasii</name>
    <dbReference type="NCBI Taxonomy" id="27291"/>
    <lineage>
        <taxon>Eukaryota</taxon>
        <taxon>Fungi</taxon>
        <taxon>Dikarya</taxon>
        <taxon>Ascomycota</taxon>
        <taxon>Saccharomycotina</taxon>
        <taxon>Saccharomycetes</taxon>
        <taxon>Saccharomycetales</taxon>
        <taxon>Saccharomycetaceae</taxon>
        <taxon>Saccharomyces</taxon>
    </lineage>
</organism>
<keyword evidence="2 3" id="KW-0694">RNA-binding</keyword>
<gene>
    <name evidence="6" type="primary">WHI3</name>
    <name evidence="6" type="ORF">SPAR_N01250</name>
</gene>
<dbReference type="InterPro" id="IPR035979">
    <property type="entry name" value="RBD_domain_sf"/>
</dbReference>
<dbReference type="GO" id="GO:0003723">
    <property type="term" value="F:RNA binding"/>
    <property type="evidence" value="ECO:0007669"/>
    <property type="project" value="UniProtKB-UniRule"/>
</dbReference>
<dbReference type="Gene3D" id="3.30.70.330">
    <property type="match status" value="1"/>
</dbReference>
<protein>
    <submittedName>
        <fullName evidence="6">mRNA-binding protein WHI3</fullName>
    </submittedName>
</protein>
<evidence type="ECO:0000256" key="2">
    <source>
        <dbReference type="ARBA" id="ARBA00022884"/>
    </source>
</evidence>
<feature type="compositionally biased region" description="Low complexity" evidence="4">
    <location>
        <begin position="502"/>
        <end position="514"/>
    </location>
</feature>
<feature type="region of interest" description="Disordered" evidence="4">
    <location>
        <begin position="232"/>
        <end position="291"/>
    </location>
</feature>
<dbReference type="SUPFAM" id="SSF54928">
    <property type="entry name" value="RNA-binding domain, RBD"/>
    <property type="match status" value="1"/>
</dbReference>
<dbReference type="CDD" id="cd12245">
    <property type="entry name" value="RRM_scw1_like"/>
    <property type="match status" value="1"/>
</dbReference>
<feature type="region of interest" description="Disordered" evidence="4">
    <location>
        <begin position="621"/>
        <end position="667"/>
    </location>
</feature>
<dbReference type="KEGG" id="spao:SPAR_N01250"/>
<evidence type="ECO:0000313" key="6">
    <source>
        <dbReference type="RefSeq" id="XP_033768756.1"/>
    </source>
</evidence>
<dbReference type="Pfam" id="PF00076">
    <property type="entry name" value="RRM_1"/>
    <property type="match status" value="1"/>
</dbReference>